<dbReference type="Gramene" id="OIW00898">
    <property type="protein sequence ID" value="OIW00898"/>
    <property type="gene ID" value="TanjilG_19839"/>
</dbReference>
<reference evidence="1 2" key="1">
    <citation type="journal article" date="2017" name="Plant Biotechnol. J.">
        <title>A comprehensive draft genome sequence for lupin (Lupinus angustifolius), an emerging health food: insights into plant-microbe interactions and legume evolution.</title>
        <authorList>
            <person name="Hane J.K."/>
            <person name="Ming Y."/>
            <person name="Kamphuis L.G."/>
            <person name="Nelson M.N."/>
            <person name="Garg G."/>
            <person name="Atkins C.A."/>
            <person name="Bayer P.E."/>
            <person name="Bravo A."/>
            <person name="Bringans S."/>
            <person name="Cannon S."/>
            <person name="Edwards D."/>
            <person name="Foley R."/>
            <person name="Gao L.L."/>
            <person name="Harrison M.J."/>
            <person name="Huang W."/>
            <person name="Hurgobin B."/>
            <person name="Li S."/>
            <person name="Liu C.W."/>
            <person name="McGrath A."/>
            <person name="Morahan G."/>
            <person name="Murray J."/>
            <person name="Weller J."/>
            <person name="Jian J."/>
            <person name="Singh K.B."/>
        </authorList>
    </citation>
    <scope>NUCLEOTIDE SEQUENCE [LARGE SCALE GENOMIC DNA]</scope>
    <source>
        <strain evidence="2">cv. Tanjil</strain>
        <tissue evidence="1">Whole plant</tissue>
    </source>
</reference>
<evidence type="ECO:0000313" key="2">
    <source>
        <dbReference type="Proteomes" id="UP000188354"/>
    </source>
</evidence>
<dbReference type="Proteomes" id="UP000188354">
    <property type="component" value="Chromosome LG12"/>
</dbReference>
<sequence>MQVAIPGEGLVHIEMFFFGITGNDETLVACIQYFCLRCILMVELTVVCDEVLGCIINVEDVDMVDVHSDSSFTNVMAMLNDASNGGGTMATNEVSSSNSLVDVL</sequence>
<keyword evidence="2" id="KW-1185">Reference proteome</keyword>
<evidence type="ECO:0000313" key="1">
    <source>
        <dbReference type="EMBL" id="OIW00898.1"/>
    </source>
</evidence>
<organism evidence="1 2">
    <name type="scientific">Lupinus angustifolius</name>
    <name type="common">Narrow-leaved blue lupine</name>
    <dbReference type="NCBI Taxonomy" id="3871"/>
    <lineage>
        <taxon>Eukaryota</taxon>
        <taxon>Viridiplantae</taxon>
        <taxon>Streptophyta</taxon>
        <taxon>Embryophyta</taxon>
        <taxon>Tracheophyta</taxon>
        <taxon>Spermatophyta</taxon>
        <taxon>Magnoliopsida</taxon>
        <taxon>eudicotyledons</taxon>
        <taxon>Gunneridae</taxon>
        <taxon>Pentapetalae</taxon>
        <taxon>rosids</taxon>
        <taxon>fabids</taxon>
        <taxon>Fabales</taxon>
        <taxon>Fabaceae</taxon>
        <taxon>Papilionoideae</taxon>
        <taxon>50 kb inversion clade</taxon>
        <taxon>genistoids sensu lato</taxon>
        <taxon>core genistoids</taxon>
        <taxon>Genisteae</taxon>
        <taxon>Lupinus</taxon>
    </lineage>
</organism>
<dbReference type="EMBL" id="CM007372">
    <property type="protein sequence ID" value="OIW00898.1"/>
    <property type="molecule type" value="Genomic_DNA"/>
</dbReference>
<proteinExistence type="predicted"/>
<gene>
    <name evidence="1" type="ORF">TanjilG_19839</name>
</gene>
<accession>A0A1J7H328</accession>
<dbReference type="AlphaFoldDB" id="A0A1J7H328"/>
<protein>
    <submittedName>
        <fullName evidence="1">Uncharacterized protein</fullName>
    </submittedName>
</protein>
<name>A0A1J7H328_LUPAN</name>